<proteinExistence type="predicted"/>
<feature type="domain" description="Lipoyl-binding" evidence="6">
    <location>
        <begin position="2"/>
        <end position="77"/>
    </location>
</feature>
<keyword evidence="3 7" id="KW-0808">Transferase</keyword>
<keyword evidence="8" id="KW-1185">Reference proteome</keyword>
<gene>
    <name evidence="7" type="ORF">IQ24_01342</name>
</gene>
<evidence type="ECO:0000256" key="1">
    <source>
        <dbReference type="ARBA" id="ARBA00001938"/>
    </source>
</evidence>
<dbReference type="EMBL" id="VLKU01000003">
    <property type="protein sequence ID" value="TWI35982.1"/>
    <property type="molecule type" value="Genomic_DNA"/>
</dbReference>
<dbReference type="AlphaFoldDB" id="A0A562NUW0"/>
<dbReference type="InterPro" id="IPR000089">
    <property type="entry name" value="Biotin_lipoyl"/>
</dbReference>
<dbReference type="GO" id="GO:0005737">
    <property type="term" value="C:cytoplasm"/>
    <property type="evidence" value="ECO:0007669"/>
    <property type="project" value="TreeGrafter"/>
</dbReference>
<keyword evidence="5" id="KW-0012">Acyltransferase</keyword>
<evidence type="ECO:0000259" key="6">
    <source>
        <dbReference type="PROSITE" id="PS50968"/>
    </source>
</evidence>
<organism evidence="7 8">
    <name type="scientific">Paracoccus sulfuroxidans</name>
    <dbReference type="NCBI Taxonomy" id="384678"/>
    <lineage>
        <taxon>Bacteria</taxon>
        <taxon>Pseudomonadati</taxon>
        <taxon>Pseudomonadota</taxon>
        <taxon>Alphaproteobacteria</taxon>
        <taxon>Rhodobacterales</taxon>
        <taxon>Paracoccaceae</taxon>
        <taxon>Paracoccus</taxon>
    </lineage>
</organism>
<dbReference type="PANTHER" id="PTHR43178">
    <property type="entry name" value="DIHYDROLIPOAMIDE ACETYLTRANSFERASE COMPONENT OF PYRUVATE DEHYDROGENASE COMPLEX"/>
    <property type="match status" value="1"/>
</dbReference>
<dbReference type="PANTHER" id="PTHR43178:SF5">
    <property type="entry name" value="LIPOAMIDE ACYLTRANSFERASE COMPONENT OF BRANCHED-CHAIN ALPHA-KETO ACID DEHYDROGENASE COMPLEX, MITOCHONDRIAL"/>
    <property type="match status" value="1"/>
</dbReference>
<accession>A0A562NUW0</accession>
<dbReference type="PROSITE" id="PS50968">
    <property type="entry name" value="BIOTINYL_LIPOYL"/>
    <property type="match status" value="1"/>
</dbReference>
<dbReference type="Pfam" id="PF00364">
    <property type="entry name" value="Biotin_lipoyl"/>
    <property type="match status" value="1"/>
</dbReference>
<dbReference type="PROSITE" id="PS00189">
    <property type="entry name" value="LIPOYL"/>
    <property type="match status" value="1"/>
</dbReference>
<dbReference type="GO" id="GO:0031405">
    <property type="term" value="F:lipoic acid binding"/>
    <property type="evidence" value="ECO:0007669"/>
    <property type="project" value="TreeGrafter"/>
</dbReference>
<dbReference type="InterPro" id="IPR050743">
    <property type="entry name" value="2-oxoacid_DH_E2_comp"/>
</dbReference>
<comment type="subunit">
    <text evidence="2">Forms a 24-polypeptide structural core with octahedral symmetry.</text>
</comment>
<dbReference type="InterPro" id="IPR003016">
    <property type="entry name" value="2-oxoA_DH_lipoyl-BS"/>
</dbReference>
<dbReference type="OrthoDB" id="9805770at2"/>
<comment type="caution">
    <text evidence="7">The sequence shown here is derived from an EMBL/GenBank/DDBJ whole genome shotgun (WGS) entry which is preliminary data.</text>
</comment>
<protein>
    <submittedName>
        <fullName evidence="7">2-oxoglutarate dehydrogenase E2 component (Dihydrolipoamide succinyltransferase)/2-oxoisovalerate dehydrogenase E2 component (Dihydrolipoyl transacylase)</fullName>
    </submittedName>
</protein>
<dbReference type="Gene3D" id="2.40.50.100">
    <property type="match status" value="1"/>
</dbReference>
<dbReference type="CDD" id="cd06849">
    <property type="entry name" value="lipoyl_domain"/>
    <property type="match status" value="1"/>
</dbReference>
<keyword evidence="4" id="KW-0450">Lipoyl</keyword>
<dbReference type="RefSeq" id="WP_145397032.1">
    <property type="nucleotide sequence ID" value="NZ_VLKU01000003.1"/>
</dbReference>
<dbReference type="GO" id="GO:0016407">
    <property type="term" value="F:acetyltransferase activity"/>
    <property type="evidence" value="ECO:0007669"/>
    <property type="project" value="TreeGrafter"/>
</dbReference>
<dbReference type="SUPFAM" id="SSF51230">
    <property type="entry name" value="Single hybrid motif"/>
    <property type="match status" value="1"/>
</dbReference>
<sequence length="80" mass="8643">MIVDFPLPELGEQVSSATVTGWMKAPGDQISKDELMLEVMTEKINVEVVSPYDGKLVEILADIDADVSPGVIVARIEIAD</sequence>
<dbReference type="InterPro" id="IPR011053">
    <property type="entry name" value="Single_hybrid_motif"/>
</dbReference>
<evidence type="ECO:0000256" key="4">
    <source>
        <dbReference type="ARBA" id="ARBA00022823"/>
    </source>
</evidence>
<comment type="cofactor">
    <cofactor evidence="1">
        <name>(R)-lipoate</name>
        <dbReference type="ChEBI" id="CHEBI:83088"/>
    </cofactor>
</comment>
<evidence type="ECO:0000256" key="2">
    <source>
        <dbReference type="ARBA" id="ARBA00011484"/>
    </source>
</evidence>
<evidence type="ECO:0000256" key="3">
    <source>
        <dbReference type="ARBA" id="ARBA00022679"/>
    </source>
</evidence>
<name>A0A562NUW0_9RHOB</name>
<evidence type="ECO:0000313" key="7">
    <source>
        <dbReference type="EMBL" id="TWI35982.1"/>
    </source>
</evidence>
<reference evidence="7 8" key="1">
    <citation type="journal article" date="2015" name="Stand. Genomic Sci.">
        <title>Genomic Encyclopedia of Bacterial and Archaeal Type Strains, Phase III: the genomes of soil and plant-associated and newly described type strains.</title>
        <authorList>
            <person name="Whitman W.B."/>
            <person name="Woyke T."/>
            <person name="Klenk H.P."/>
            <person name="Zhou Y."/>
            <person name="Lilburn T.G."/>
            <person name="Beck B.J."/>
            <person name="De Vos P."/>
            <person name="Vandamme P."/>
            <person name="Eisen J.A."/>
            <person name="Garrity G."/>
            <person name="Hugenholtz P."/>
            <person name="Kyrpides N.C."/>
        </authorList>
    </citation>
    <scope>NUCLEOTIDE SEQUENCE [LARGE SCALE GENOMIC DNA]</scope>
    <source>
        <strain evidence="7 8">CGMCC 1.5364</strain>
    </source>
</reference>
<dbReference type="Proteomes" id="UP000316225">
    <property type="component" value="Unassembled WGS sequence"/>
</dbReference>
<evidence type="ECO:0000313" key="8">
    <source>
        <dbReference type="Proteomes" id="UP000316225"/>
    </source>
</evidence>
<evidence type="ECO:0000256" key="5">
    <source>
        <dbReference type="ARBA" id="ARBA00023315"/>
    </source>
</evidence>